<evidence type="ECO:0000313" key="14">
    <source>
        <dbReference type="Proteomes" id="UP000032360"/>
    </source>
</evidence>
<dbReference type="RefSeq" id="WP_052606161.1">
    <property type="nucleotide sequence ID" value="NZ_JXYS01000077.1"/>
</dbReference>
<dbReference type="GO" id="GO:0005829">
    <property type="term" value="C:cytosol"/>
    <property type="evidence" value="ECO:0007669"/>
    <property type="project" value="TreeGrafter"/>
</dbReference>
<comment type="similarity">
    <text evidence="2 12">Belongs to the glycosyl hydrolase 1 family.</text>
</comment>
<keyword evidence="4 12" id="KW-0378">Hydrolase</keyword>
<evidence type="ECO:0000256" key="5">
    <source>
        <dbReference type="ARBA" id="ARBA00023001"/>
    </source>
</evidence>
<dbReference type="NCBIfam" id="TIGR03356">
    <property type="entry name" value="BGL"/>
    <property type="match status" value="1"/>
</dbReference>
<dbReference type="InterPro" id="IPR033132">
    <property type="entry name" value="GH_1_N_CS"/>
</dbReference>
<dbReference type="PATRIC" id="fig|1280514.3.peg.3254"/>
<evidence type="ECO:0000256" key="10">
    <source>
        <dbReference type="PIRSR" id="PIRSR617736-2"/>
    </source>
</evidence>
<dbReference type="InterPro" id="IPR017853">
    <property type="entry name" value="GH"/>
</dbReference>
<dbReference type="PRINTS" id="PR00131">
    <property type="entry name" value="GLHYDRLASE1"/>
</dbReference>
<feature type="active site" description="Proton donor" evidence="9">
    <location>
        <position position="169"/>
    </location>
</feature>
<feature type="binding site" evidence="10">
    <location>
        <position position="168"/>
    </location>
    <ligand>
        <name>substrate</name>
    </ligand>
</feature>
<evidence type="ECO:0000256" key="6">
    <source>
        <dbReference type="ARBA" id="ARBA00023277"/>
    </source>
</evidence>
<dbReference type="SUPFAM" id="SSF51445">
    <property type="entry name" value="(Trans)glycosidases"/>
    <property type="match status" value="1"/>
</dbReference>
<evidence type="ECO:0000256" key="4">
    <source>
        <dbReference type="ARBA" id="ARBA00022801"/>
    </source>
</evidence>
<evidence type="ECO:0000256" key="12">
    <source>
        <dbReference type="RuleBase" id="RU361175"/>
    </source>
</evidence>
<evidence type="ECO:0000256" key="1">
    <source>
        <dbReference type="ARBA" id="ARBA00000448"/>
    </source>
</evidence>
<dbReference type="PANTHER" id="PTHR10353">
    <property type="entry name" value="GLYCOSYL HYDROLASE"/>
    <property type="match status" value="1"/>
</dbReference>
<dbReference type="GO" id="GO:0008422">
    <property type="term" value="F:beta-glucosidase activity"/>
    <property type="evidence" value="ECO:0007669"/>
    <property type="project" value="UniProtKB-EC"/>
</dbReference>
<proteinExistence type="inferred from homology"/>
<dbReference type="PROSITE" id="PS00653">
    <property type="entry name" value="GLYCOSYL_HYDROL_F1_2"/>
    <property type="match status" value="1"/>
</dbReference>
<dbReference type="EMBL" id="JXYS01000077">
    <property type="protein sequence ID" value="KJF16693.1"/>
    <property type="molecule type" value="Genomic_DNA"/>
</dbReference>
<dbReference type="AlphaFoldDB" id="A0A0D8HFJ3"/>
<feature type="binding site" evidence="10">
    <location>
        <position position="421"/>
    </location>
    <ligand>
        <name>substrate</name>
    </ligand>
</feature>
<feature type="binding site" evidence="10">
    <location>
        <position position="23"/>
    </location>
    <ligand>
        <name>substrate</name>
    </ligand>
</feature>
<comment type="catalytic activity">
    <reaction evidence="1 12">
        <text>Hydrolysis of terminal, non-reducing beta-D-glucosyl residues with release of beta-D-glucose.</text>
        <dbReference type="EC" id="3.2.1.21"/>
    </reaction>
</comment>
<dbReference type="PROSITE" id="PS00572">
    <property type="entry name" value="GLYCOSYL_HYDROL_F1_1"/>
    <property type="match status" value="1"/>
</dbReference>
<keyword evidence="7 12" id="KW-0326">Glycosidase</keyword>
<evidence type="ECO:0000256" key="7">
    <source>
        <dbReference type="ARBA" id="ARBA00023295"/>
    </source>
</evidence>
<dbReference type="InterPro" id="IPR018120">
    <property type="entry name" value="Glyco_hydro_1_AS"/>
</dbReference>
<name>A0A0D8HFJ3_9ACTN</name>
<dbReference type="InterPro" id="IPR001360">
    <property type="entry name" value="Glyco_hydro_1"/>
</dbReference>
<evidence type="ECO:0000256" key="2">
    <source>
        <dbReference type="ARBA" id="ARBA00010838"/>
    </source>
</evidence>
<evidence type="ECO:0000256" key="11">
    <source>
        <dbReference type="PROSITE-ProRule" id="PRU10055"/>
    </source>
</evidence>
<feature type="binding site" evidence="10">
    <location>
        <position position="124"/>
    </location>
    <ligand>
        <name>substrate</name>
    </ligand>
</feature>
<feature type="binding site" evidence="10">
    <location>
        <position position="296"/>
    </location>
    <ligand>
        <name>substrate</name>
    </ligand>
</feature>
<protein>
    <recommendedName>
        <fullName evidence="3 12">Beta-glucosidase</fullName>
        <ecNumber evidence="3 12">3.2.1.21</ecNumber>
    </recommendedName>
</protein>
<keyword evidence="6" id="KW-0119">Carbohydrate metabolism</keyword>
<dbReference type="EC" id="3.2.1.21" evidence="3 12"/>
<dbReference type="STRING" id="1280514.AXFE_24680"/>
<keyword evidence="5" id="KW-0136">Cellulose degradation</keyword>
<dbReference type="Pfam" id="PF00232">
    <property type="entry name" value="Glyco_hydro_1"/>
    <property type="match status" value="1"/>
</dbReference>
<evidence type="ECO:0000313" key="13">
    <source>
        <dbReference type="EMBL" id="KJF16693.1"/>
    </source>
</evidence>
<accession>A0A0D8HFJ3</accession>
<comment type="caution">
    <text evidence="13">The sequence shown here is derived from an EMBL/GenBank/DDBJ whole genome shotgun (WGS) entry which is preliminary data.</text>
</comment>
<evidence type="ECO:0000256" key="9">
    <source>
        <dbReference type="PIRSR" id="PIRSR617736-1"/>
    </source>
</evidence>
<dbReference type="PANTHER" id="PTHR10353:SF36">
    <property type="entry name" value="LP05116P"/>
    <property type="match status" value="1"/>
</dbReference>
<evidence type="ECO:0000256" key="3">
    <source>
        <dbReference type="ARBA" id="ARBA00012744"/>
    </source>
</evidence>
<keyword evidence="8" id="KW-0624">Polysaccharide degradation</keyword>
<dbReference type="OrthoDB" id="9765195at2"/>
<feature type="active site" description="Nucleophile" evidence="9 11">
    <location>
        <position position="374"/>
    </location>
</feature>
<dbReference type="Gene3D" id="3.20.20.80">
    <property type="entry name" value="Glycosidases"/>
    <property type="match status" value="1"/>
</dbReference>
<dbReference type="GO" id="GO:0030245">
    <property type="term" value="P:cellulose catabolic process"/>
    <property type="evidence" value="ECO:0007669"/>
    <property type="project" value="UniProtKB-KW"/>
</dbReference>
<sequence>MPQDRQTNFPQDFIWGAATASYQIEGAISEGGRGPSIWDTFSHTPGRVHNDDNGDVACDHFNRYGEDLELISDLGLKAYRFSIAWPRIQPTGKGPLNHEGLDFYRRLVEGLREKGVTPVATLYHWDLPQPLEDAGGWRVRDTSYYFSDYASIVAEALGDSIGSWITLNEPWCSAWLGYGIGVHAPGDQDLAAAVAATHHLLLGHGLAVGAIREHSTSNVGITLNLANIRAASSDEADLTAARLADGNANRIFLDPIFKGAYPNDMAQHYGAIMPEIHEGDLATISTPIDFLGINFYAPSTIASRDRIDQARIAGYLVDDSKAPNLVDRDMGAIGVGRPGVPRTPMRWEVESDALRELLVRVRDDYGRFPIFITENGRANDDYVGSDGSVKDPERIEYVHDHLLAVHQAIESGVDVKGYFLWSLMDNFEWSYGFSKRFGIIWVDYDTGRRVKKDSFHWYKNVISEGGFPK</sequence>
<feature type="binding site" evidence="10">
    <location>
        <begin position="428"/>
        <end position="429"/>
    </location>
    <ligand>
        <name>substrate</name>
    </ligand>
</feature>
<gene>
    <name evidence="13" type="primary">bglA</name>
    <name evidence="13" type="ORF">AXFE_24680</name>
</gene>
<evidence type="ECO:0000256" key="8">
    <source>
        <dbReference type="ARBA" id="ARBA00023326"/>
    </source>
</evidence>
<organism evidence="13 14">
    <name type="scientific">Acidithrix ferrooxidans</name>
    <dbReference type="NCBI Taxonomy" id="1280514"/>
    <lineage>
        <taxon>Bacteria</taxon>
        <taxon>Bacillati</taxon>
        <taxon>Actinomycetota</taxon>
        <taxon>Acidimicrobiia</taxon>
        <taxon>Acidimicrobiales</taxon>
        <taxon>Acidimicrobiaceae</taxon>
        <taxon>Acidithrix</taxon>
    </lineage>
</organism>
<dbReference type="FunFam" id="3.20.20.80:FF:000004">
    <property type="entry name" value="Beta-glucosidase 6-phospho-beta-glucosidase"/>
    <property type="match status" value="1"/>
</dbReference>
<keyword evidence="14" id="KW-1185">Reference proteome</keyword>
<dbReference type="Proteomes" id="UP000032360">
    <property type="component" value="Unassembled WGS sequence"/>
</dbReference>
<dbReference type="InterPro" id="IPR017736">
    <property type="entry name" value="Glyco_hydro_1_beta-glucosidase"/>
</dbReference>
<reference evidence="13 14" key="1">
    <citation type="submission" date="2015-01" db="EMBL/GenBank/DDBJ databases">
        <title>Draft genome of the acidophilic iron oxidizer Acidithrix ferrooxidans strain Py-F3.</title>
        <authorList>
            <person name="Poehlein A."/>
            <person name="Eisen S."/>
            <person name="Schloemann M."/>
            <person name="Johnson B.D."/>
            <person name="Daniel R."/>
            <person name="Muehling M."/>
        </authorList>
    </citation>
    <scope>NUCLEOTIDE SEQUENCE [LARGE SCALE GENOMIC DNA]</scope>
    <source>
        <strain evidence="13 14">Py-F3</strain>
    </source>
</reference>